<dbReference type="RefSeq" id="WP_087048939.1">
    <property type="nucleotide sequence ID" value="NZ_FCOB02000033.1"/>
</dbReference>
<organism evidence="2 3">
    <name type="scientific">Caballeronia ptereochthonis</name>
    <dbReference type="NCBI Taxonomy" id="1777144"/>
    <lineage>
        <taxon>Bacteria</taxon>
        <taxon>Pseudomonadati</taxon>
        <taxon>Pseudomonadota</taxon>
        <taxon>Betaproteobacteria</taxon>
        <taxon>Burkholderiales</taxon>
        <taxon>Burkholderiaceae</taxon>
        <taxon>Caballeronia</taxon>
    </lineage>
</organism>
<keyword evidence="3" id="KW-1185">Reference proteome</keyword>
<sequence length="264" mass="28064">MNPRSSPARGHTLLELTIALALGMLIVSACLSLYRAQRAAFERAADAARMHDAGSVALDMIGQQMQMAGFTSGQDTSASIEASLFGCAQGRVVGADAAASCEPLSGRSDGVQIRYSADAVSTWPTSGGAPTDCLGQAVQDVFVTNRFYAKASASTSEPELYCEGNGRQAQPMVEGIERIRAMYWLTGAPAALDASAITRERWRDAYAADICVLARGFVMQASRRTNYIDCEGSSAHADDGRARQAFWRRVALRNSPALSARGAP</sequence>
<proteinExistence type="predicted"/>
<dbReference type="OrthoDB" id="8891327at2"/>
<dbReference type="Pfam" id="PF16074">
    <property type="entry name" value="PilW"/>
    <property type="match status" value="1"/>
</dbReference>
<feature type="transmembrane region" description="Helical" evidence="1">
    <location>
        <begin position="12"/>
        <end position="34"/>
    </location>
</feature>
<evidence type="ECO:0000256" key="1">
    <source>
        <dbReference type="SAM" id="Phobius"/>
    </source>
</evidence>
<dbReference type="InterPro" id="IPR032092">
    <property type="entry name" value="PilW"/>
</dbReference>
<keyword evidence="1" id="KW-0472">Membrane</keyword>
<dbReference type="GO" id="GO:0043683">
    <property type="term" value="P:type IV pilus assembly"/>
    <property type="evidence" value="ECO:0007669"/>
    <property type="project" value="InterPro"/>
</dbReference>
<reference evidence="2" key="1">
    <citation type="submission" date="2016-01" db="EMBL/GenBank/DDBJ databases">
        <authorList>
            <person name="Peeters C."/>
        </authorList>
    </citation>
    <scope>NUCLEOTIDE SEQUENCE [LARGE SCALE GENOMIC DNA]</scope>
    <source>
        <strain evidence="2">LMG 29326</strain>
    </source>
</reference>
<dbReference type="AlphaFoldDB" id="A0A158DM24"/>
<dbReference type="Proteomes" id="UP000054978">
    <property type="component" value="Unassembled WGS sequence"/>
</dbReference>
<dbReference type="EMBL" id="FCOB02000033">
    <property type="protein sequence ID" value="SAK95523.1"/>
    <property type="molecule type" value="Genomic_DNA"/>
</dbReference>
<evidence type="ECO:0000313" key="3">
    <source>
        <dbReference type="Proteomes" id="UP000054978"/>
    </source>
</evidence>
<comment type="caution">
    <text evidence="2">The sequence shown here is derived from an EMBL/GenBank/DDBJ whole genome shotgun (WGS) entry which is preliminary data.</text>
</comment>
<evidence type="ECO:0000313" key="2">
    <source>
        <dbReference type="EMBL" id="SAK95523.1"/>
    </source>
</evidence>
<accession>A0A158DM24</accession>
<dbReference type="STRING" id="1777144.AWB83_05609"/>
<protein>
    <submittedName>
        <fullName evidence="2">Prepilin-type cleavage/methylation-like protein</fullName>
    </submittedName>
</protein>
<gene>
    <name evidence="2" type="ORF">AWB83_05609</name>
</gene>
<dbReference type="PROSITE" id="PS51257">
    <property type="entry name" value="PROKAR_LIPOPROTEIN"/>
    <property type="match status" value="1"/>
</dbReference>
<name>A0A158DM24_9BURK</name>
<keyword evidence="1" id="KW-0812">Transmembrane</keyword>
<keyword evidence="1" id="KW-1133">Transmembrane helix</keyword>